<name>A0A2D6YLC2_9DELT</name>
<dbReference type="AlphaFoldDB" id="A0A2D6YLC2"/>
<protein>
    <submittedName>
        <fullName evidence="1">Uncharacterized protein</fullName>
    </submittedName>
</protein>
<sequence length="68" mass="7739">MTKAQADKTKVQICLLQLQLLNSVEVASTRSTICNELREKVETTLQRITPALLQQWHLVDVEEISKTC</sequence>
<evidence type="ECO:0000313" key="2">
    <source>
        <dbReference type="Proteomes" id="UP000226525"/>
    </source>
</evidence>
<gene>
    <name evidence="1" type="ORF">CMN54_11015</name>
</gene>
<organism evidence="1 2">
    <name type="scientific">SAR324 cluster bacterium</name>
    <dbReference type="NCBI Taxonomy" id="2024889"/>
    <lineage>
        <taxon>Bacteria</taxon>
        <taxon>Deltaproteobacteria</taxon>
        <taxon>SAR324 cluster</taxon>
    </lineage>
</organism>
<dbReference type="EMBL" id="NZEX01000125">
    <property type="protein sequence ID" value="MAH63954.1"/>
    <property type="molecule type" value="Genomic_DNA"/>
</dbReference>
<reference evidence="2" key="1">
    <citation type="submission" date="2017-09" db="EMBL/GenBank/DDBJ databases">
        <title>The Reconstruction of 2,631 Draft Metagenome-Assembled Genomes from the Global Oceans.</title>
        <authorList>
            <person name="Tully B.J."/>
            <person name="Graham E.D."/>
            <person name="Heidelberg J.F."/>
        </authorList>
    </citation>
    <scope>NUCLEOTIDE SEQUENCE [LARGE SCALE GENOMIC DNA]</scope>
</reference>
<evidence type="ECO:0000313" key="1">
    <source>
        <dbReference type="EMBL" id="MAH63954.1"/>
    </source>
</evidence>
<dbReference type="Proteomes" id="UP000226525">
    <property type="component" value="Unassembled WGS sequence"/>
</dbReference>
<accession>A0A2D6YLC2</accession>
<comment type="caution">
    <text evidence="1">The sequence shown here is derived from an EMBL/GenBank/DDBJ whole genome shotgun (WGS) entry which is preliminary data.</text>
</comment>
<proteinExistence type="predicted"/>